<dbReference type="Proteomes" id="UP001215598">
    <property type="component" value="Unassembled WGS sequence"/>
</dbReference>
<keyword evidence="3" id="KW-1185">Reference proteome</keyword>
<dbReference type="Gene3D" id="3.30.710.10">
    <property type="entry name" value="Potassium Channel Kv1.1, Chain A"/>
    <property type="match status" value="1"/>
</dbReference>
<reference evidence="2" key="1">
    <citation type="submission" date="2023-03" db="EMBL/GenBank/DDBJ databases">
        <title>Massive genome expansion in bonnet fungi (Mycena s.s.) driven by repeated elements and novel gene families across ecological guilds.</title>
        <authorList>
            <consortium name="Lawrence Berkeley National Laboratory"/>
            <person name="Harder C.B."/>
            <person name="Miyauchi S."/>
            <person name="Viragh M."/>
            <person name="Kuo A."/>
            <person name="Thoen E."/>
            <person name="Andreopoulos B."/>
            <person name="Lu D."/>
            <person name="Skrede I."/>
            <person name="Drula E."/>
            <person name="Henrissat B."/>
            <person name="Morin E."/>
            <person name="Kohler A."/>
            <person name="Barry K."/>
            <person name="LaButti K."/>
            <person name="Morin E."/>
            <person name="Salamov A."/>
            <person name="Lipzen A."/>
            <person name="Mereny Z."/>
            <person name="Hegedus B."/>
            <person name="Baldrian P."/>
            <person name="Stursova M."/>
            <person name="Weitz H."/>
            <person name="Taylor A."/>
            <person name="Grigoriev I.V."/>
            <person name="Nagy L.G."/>
            <person name="Martin F."/>
            <person name="Kauserud H."/>
        </authorList>
    </citation>
    <scope>NUCLEOTIDE SEQUENCE</scope>
    <source>
        <strain evidence="2">CBHHK182m</strain>
    </source>
</reference>
<evidence type="ECO:0000313" key="3">
    <source>
        <dbReference type="Proteomes" id="UP001215598"/>
    </source>
</evidence>
<evidence type="ECO:0000313" key="2">
    <source>
        <dbReference type="EMBL" id="KAJ7733031.1"/>
    </source>
</evidence>
<protein>
    <recommendedName>
        <fullName evidence="4">BTB domain-containing protein</fullName>
    </recommendedName>
</protein>
<gene>
    <name evidence="2" type="ORF">B0H16DRAFT_1732543</name>
</gene>
<accession>A0AAD7I1R6</accession>
<comment type="caution">
    <text evidence="2">The sequence shown here is derived from an EMBL/GenBank/DDBJ whole genome shotgun (WGS) entry which is preliminary data.</text>
</comment>
<dbReference type="AlphaFoldDB" id="A0AAD7I1R6"/>
<sequence length="264" mass="29466">MDINATAVEVVDTTESTRSGLARAEGLWLNDCGLILQAESTLFRVSGDLLARQSPVFRDLFCPPPPPDADMTNGAVDVTVFLKALIYYDFFEPYPAPTTHSVLLGVLRLSHKYEVKALRKRALGHISAFHPTTLSEYEALASGGKFPHWYEELHKSGDFSTVVTLAREVCIDWILPVAFSRVCEFTPIEVIITGEMELPDKISVMDACRTLEAHRNGVTGRELSVDKKARHKPMPSMAPPNIEEETDHRRESFAGLVRYAKILH</sequence>
<dbReference type="EMBL" id="JARKIB010000141">
    <property type="protein sequence ID" value="KAJ7733031.1"/>
    <property type="molecule type" value="Genomic_DNA"/>
</dbReference>
<name>A0AAD7I1R6_9AGAR</name>
<proteinExistence type="predicted"/>
<evidence type="ECO:0008006" key="4">
    <source>
        <dbReference type="Google" id="ProtNLM"/>
    </source>
</evidence>
<evidence type="ECO:0000256" key="1">
    <source>
        <dbReference type="SAM" id="MobiDB-lite"/>
    </source>
</evidence>
<organism evidence="2 3">
    <name type="scientific">Mycena metata</name>
    <dbReference type="NCBI Taxonomy" id="1033252"/>
    <lineage>
        <taxon>Eukaryota</taxon>
        <taxon>Fungi</taxon>
        <taxon>Dikarya</taxon>
        <taxon>Basidiomycota</taxon>
        <taxon>Agaricomycotina</taxon>
        <taxon>Agaricomycetes</taxon>
        <taxon>Agaricomycetidae</taxon>
        <taxon>Agaricales</taxon>
        <taxon>Marasmiineae</taxon>
        <taxon>Mycenaceae</taxon>
        <taxon>Mycena</taxon>
    </lineage>
</organism>
<dbReference type="InterPro" id="IPR011333">
    <property type="entry name" value="SKP1/BTB/POZ_sf"/>
</dbReference>
<feature type="region of interest" description="Disordered" evidence="1">
    <location>
        <begin position="226"/>
        <end position="247"/>
    </location>
</feature>